<gene>
    <name evidence="2" type="ORF">FJ657_06320</name>
</gene>
<reference evidence="2 3" key="1">
    <citation type="submission" date="2019-06" db="EMBL/GenBank/DDBJ databases">
        <authorList>
            <person name="Li F."/>
        </authorList>
    </citation>
    <scope>NUCLEOTIDE SEQUENCE [LARGE SCALE GENOMIC DNA]</scope>
    <source>
        <strain evidence="2 3">10F1D-1</strain>
    </source>
</reference>
<dbReference type="AlphaFoldDB" id="A0A506Y0T4"/>
<dbReference type="RefSeq" id="WP_141162863.1">
    <property type="nucleotide sequence ID" value="NZ_VHQG01000002.1"/>
</dbReference>
<evidence type="ECO:0000313" key="3">
    <source>
        <dbReference type="Proteomes" id="UP000316252"/>
    </source>
</evidence>
<dbReference type="InterPro" id="IPR035985">
    <property type="entry name" value="Ubiquitin-activating_enz"/>
</dbReference>
<feature type="domain" description="Rhodanese" evidence="1">
    <location>
        <begin position="283"/>
        <end position="374"/>
    </location>
</feature>
<dbReference type="SMART" id="SM00450">
    <property type="entry name" value="RHOD"/>
    <property type="match status" value="1"/>
</dbReference>
<dbReference type="GO" id="GO:0008641">
    <property type="term" value="F:ubiquitin-like modifier activating enzyme activity"/>
    <property type="evidence" value="ECO:0007669"/>
    <property type="project" value="InterPro"/>
</dbReference>
<dbReference type="Pfam" id="PF00899">
    <property type="entry name" value="ThiF"/>
    <property type="match status" value="1"/>
</dbReference>
<sequence>MRPTGSPDPDSTGDADRFSRQLALPGFDAATQARLAAARVLVIGAGGLGSAVLPMLASMGVGVIGVVDDDRVETSNLHRQTVHSQADVGLAKVVSAAATLRSLAPTAEVIEHRVRLDSANALGIARGYDLLVDGSDNFATRYLANDVAALLGIPLVWGAVSQFSGQAGCVVPGSPDYRDLFPVPPSPGAVPSCADGGVFPAVCAIVGGILVGEAVKLIGGLGTPLVGRVMLVDALAGTADEVRYARDPDRAPITGLIDYDAFCGLLAADELVTPRALFDELRSATPPRLVDVREPAEVARAALAGATLVPLARLEATAGTTLPLARDEDIVVICHHGVRSRSAASTLRALGFTRVRELAGGIDAWAVDVDLEMRRY</sequence>
<dbReference type="InterPro" id="IPR001763">
    <property type="entry name" value="Rhodanese-like_dom"/>
</dbReference>
<dbReference type="OrthoDB" id="9804286at2"/>
<dbReference type="GO" id="GO:0008146">
    <property type="term" value="F:sulfotransferase activity"/>
    <property type="evidence" value="ECO:0007669"/>
    <property type="project" value="TreeGrafter"/>
</dbReference>
<dbReference type="InterPro" id="IPR000594">
    <property type="entry name" value="ThiF_NAD_FAD-bd"/>
</dbReference>
<dbReference type="EMBL" id="VHQG01000002">
    <property type="protein sequence ID" value="TPW75503.1"/>
    <property type="molecule type" value="Genomic_DNA"/>
</dbReference>
<dbReference type="Proteomes" id="UP000316252">
    <property type="component" value="Unassembled WGS sequence"/>
</dbReference>
<dbReference type="Pfam" id="PF00581">
    <property type="entry name" value="Rhodanese"/>
    <property type="match status" value="1"/>
</dbReference>
<keyword evidence="3" id="KW-1185">Reference proteome</keyword>
<dbReference type="Gene3D" id="3.40.50.720">
    <property type="entry name" value="NAD(P)-binding Rossmann-like Domain"/>
    <property type="match status" value="1"/>
</dbReference>
<dbReference type="CDD" id="cd00757">
    <property type="entry name" value="ThiF_MoeB_HesA_family"/>
    <property type="match status" value="1"/>
</dbReference>
<accession>A0A506Y0T4</accession>
<dbReference type="SUPFAM" id="SSF69572">
    <property type="entry name" value="Activating enzymes of the ubiquitin-like proteins"/>
    <property type="match status" value="1"/>
</dbReference>
<name>A0A506Y0T4_9MICO</name>
<dbReference type="Gene3D" id="3.40.250.10">
    <property type="entry name" value="Rhodanese-like domain"/>
    <property type="match status" value="1"/>
</dbReference>
<dbReference type="PROSITE" id="PS50206">
    <property type="entry name" value="RHODANESE_3"/>
    <property type="match status" value="1"/>
</dbReference>
<protein>
    <submittedName>
        <fullName evidence="2">Molybdopterin biosynthesis protein MoeB</fullName>
    </submittedName>
</protein>
<dbReference type="InterPro" id="IPR036873">
    <property type="entry name" value="Rhodanese-like_dom_sf"/>
</dbReference>
<comment type="caution">
    <text evidence="2">The sequence shown here is derived from an EMBL/GenBank/DDBJ whole genome shotgun (WGS) entry which is preliminary data.</text>
</comment>
<evidence type="ECO:0000313" key="2">
    <source>
        <dbReference type="EMBL" id="TPW75503.1"/>
    </source>
</evidence>
<dbReference type="PANTHER" id="PTHR10953:SF102">
    <property type="entry name" value="ADENYLYLTRANSFERASE AND SULFURTRANSFERASE MOCS3"/>
    <property type="match status" value="1"/>
</dbReference>
<dbReference type="PANTHER" id="PTHR10953">
    <property type="entry name" value="UBIQUITIN-ACTIVATING ENZYME E1"/>
    <property type="match status" value="1"/>
</dbReference>
<organism evidence="2 3">
    <name type="scientific">Schumannella soli</name>
    <dbReference type="NCBI Taxonomy" id="2590779"/>
    <lineage>
        <taxon>Bacteria</taxon>
        <taxon>Bacillati</taxon>
        <taxon>Actinomycetota</taxon>
        <taxon>Actinomycetes</taxon>
        <taxon>Micrococcales</taxon>
        <taxon>Microbacteriaceae</taxon>
        <taxon>Schumannella</taxon>
    </lineage>
</organism>
<dbReference type="GO" id="GO:0005829">
    <property type="term" value="C:cytosol"/>
    <property type="evidence" value="ECO:0007669"/>
    <property type="project" value="TreeGrafter"/>
</dbReference>
<dbReference type="InterPro" id="IPR045886">
    <property type="entry name" value="ThiF/MoeB/HesA"/>
</dbReference>
<evidence type="ECO:0000259" key="1">
    <source>
        <dbReference type="PROSITE" id="PS50206"/>
    </source>
</evidence>
<proteinExistence type="predicted"/>
<dbReference type="GO" id="GO:0016779">
    <property type="term" value="F:nucleotidyltransferase activity"/>
    <property type="evidence" value="ECO:0007669"/>
    <property type="project" value="TreeGrafter"/>
</dbReference>
<dbReference type="GO" id="GO:0004792">
    <property type="term" value="F:thiosulfate-cyanide sulfurtransferase activity"/>
    <property type="evidence" value="ECO:0007669"/>
    <property type="project" value="TreeGrafter"/>
</dbReference>